<proteinExistence type="predicted"/>
<evidence type="ECO:0000313" key="3">
    <source>
        <dbReference type="Proteomes" id="UP000198994"/>
    </source>
</evidence>
<accession>A0A1G7EYE9</accession>
<dbReference type="EMBL" id="FNAV01000006">
    <property type="protein sequence ID" value="SDE68713.1"/>
    <property type="molecule type" value="Genomic_DNA"/>
</dbReference>
<organism evidence="2 3">
    <name type="scientific">Salipiger thiooxidans</name>
    <dbReference type="NCBI Taxonomy" id="282683"/>
    <lineage>
        <taxon>Bacteria</taxon>
        <taxon>Pseudomonadati</taxon>
        <taxon>Pseudomonadota</taxon>
        <taxon>Alphaproteobacteria</taxon>
        <taxon>Rhodobacterales</taxon>
        <taxon>Roseobacteraceae</taxon>
        <taxon>Salipiger</taxon>
    </lineage>
</organism>
<dbReference type="OrthoDB" id="423529at2"/>
<keyword evidence="3" id="KW-1185">Reference proteome</keyword>
<gene>
    <name evidence="2" type="ORF">SAMN04488105_106152</name>
</gene>
<dbReference type="Proteomes" id="UP000198994">
    <property type="component" value="Unassembled WGS sequence"/>
</dbReference>
<dbReference type="AlphaFoldDB" id="A0A1G7EYE9"/>
<evidence type="ECO:0000259" key="1">
    <source>
        <dbReference type="Pfam" id="PF12275"/>
    </source>
</evidence>
<evidence type="ECO:0000313" key="2">
    <source>
        <dbReference type="EMBL" id="SDE68713.1"/>
    </source>
</evidence>
<sequence>MSHDLQPAETLLLTFKDKEAFVSVDDPIHKDLSTVTVHGETLFLSCDETAGIDRLTPDKSGYGNHVHFNLGELVELPDGPDGEMDIEGLAVDGDWIWICGSQSLKREKPDDDDDPKTALDRMADIDWDENRAFLGRLPLVMEDGAPRPVARDGARRMAHVKQGKKSALKKWLKGDPHLDRFLSIPSKENGLDIEGIAVKGLRVWLGLRGPVLRGRAVILDMEMRVTKNGHLKPRRLADGMRYRKHLINTTGQGVRDLSFDGDDLIVLTGTALAGDGPSEVLRWRDAVADVTSGLVEPAKVETLAELPYRGAVDHPEGIVPWLKPGEWLAVYDSPAPERVKERPARVLADIWTF</sequence>
<dbReference type="InterPro" id="IPR022060">
    <property type="entry name" value="DUF3616"/>
</dbReference>
<name>A0A1G7EYE9_9RHOB</name>
<feature type="domain" description="DUF3616" evidence="1">
    <location>
        <begin position="31"/>
        <end position="349"/>
    </location>
</feature>
<dbReference type="Pfam" id="PF12275">
    <property type="entry name" value="DUF3616"/>
    <property type="match status" value="1"/>
</dbReference>
<reference evidence="3" key="1">
    <citation type="submission" date="2016-10" db="EMBL/GenBank/DDBJ databases">
        <authorList>
            <person name="Varghese N."/>
            <person name="Submissions S."/>
        </authorList>
    </citation>
    <scope>NUCLEOTIDE SEQUENCE [LARGE SCALE GENOMIC DNA]</scope>
    <source>
        <strain evidence="3">DSM 10146</strain>
    </source>
</reference>
<protein>
    <recommendedName>
        <fullName evidence="1">DUF3616 domain-containing protein</fullName>
    </recommendedName>
</protein>
<dbReference type="RefSeq" id="WP_089958751.1">
    <property type="nucleotide sequence ID" value="NZ_FNAV01000006.1"/>
</dbReference>
<dbReference type="STRING" id="282683.SAMN04488105_106152"/>